<comment type="subcellular location">
    <subcellularLocation>
        <location evidence="1">Membrane</location>
        <topology evidence="1">Multi-pass membrane protein</topology>
    </subcellularLocation>
</comment>
<evidence type="ECO:0000256" key="2">
    <source>
        <dbReference type="ARBA" id="ARBA00022448"/>
    </source>
</evidence>
<dbReference type="Gene3D" id="1.20.1530.20">
    <property type="match status" value="1"/>
</dbReference>
<feature type="transmembrane region" description="Helical" evidence="7">
    <location>
        <begin position="117"/>
        <end position="139"/>
    </location>
</feature>
<evidence type="ECO:0000259" key="8">
    <source>
        <dbReference type="Pfam" id="PF00999"/>
    </source>
</evidence>
<feature type="transmembrane region" description="Helical" evidence="7">
    <location>
        <begin position="23"/>
        <end position="44"/>
    </location>
</feature>
<dbReference type="Proteomes" id="UP000439903">
    <property type="component" value="Unassembled WGS sequence"/>
</dbReference>
<dbReference type="InterPro" id="IPR006153">
    <property type="entry name" value="Cation/H_exchanger_TM"/>
</dbReference>
<evidence type="ECO:0000256" key="5">
    <source>
        <dbReference type="ARBA" id="ARBA00023065"/>
    </source>
</evidence>
<reference evidence="9 10" key="1">
    <citation type="journal article" date="2019" name="Environ. Microbiol.">
        <title>At the nexus of three kingdoms: the genome of the mycorrhizal fungus Gigaspora margarita provides insights into plant, endobacterial and fungal interactions.</title>
        <authorList>
            <person name="Venice F."/>
            <person name="Ghignone S."/>
            <person name="Salvioli di Fossalunga A."/>
            <person name="Amselem J."/>
            <person name="Novero M."/>
            <person name="Xianan X."/>
            <person name="Sedzielewska Toro K."/>
            <person name="Morin E."/>
            <person name="Lipzen A."/>
            <person name="Grigoriev I.V."/>
            <person name="Henrissat B."/>
            <person name="Martin F.M."/>
            <person name="Bonfante P."/>
        </authorList>
    </citation>
    <scope>NUCLEOTIDE SEQUENCE [LARGE SCALE GENOMIC DNA]</scope>
    <source>
        <strain evidence="9 10">BEG34</strain>
    </source>
</reference>
<keyword evidence="4 7" id="KW-1133">Transmembrane helix</keyword>
<dbReference type="OrthoDB" id="2687058at2759"/>
<proteinExistence type="predicted"/>
<evidence type="ECO:0000313" key="10">
    <source>
        <dbReference type="Proteomes" id="UP000439903"/>
    </source>
</evidence>
<dbReference type="AlphaFoldDB" id="A0A8H4EUD3"/>
<feature type="transmembrane region" description="Helical" evidence="7">
    <location>
        <begin position="151"/>
        <end position="174"/>
    </location>
</feature>
<dbReference type="PANTHER" id="PTHR32468:SF0">
    <property type="entry name" value="K(+)_H(+) ANTIPORTER 1"/>
    <property type="match status" value="1"/>
</dbReference>
<evidence type="ECO:0000256" key="4">
    <source>
        <dbReference type="ARBA" id="ARBA00022989"/>
    </source>
</evidence>
<evidence type="ECO:0000313" key="9">
    <source>
        <dbReference type="EMBL" id="KAF0554851.1"/>
    </source>
</evidence>
<name>A0A8H4EUD3_GIGMA</name>
<feature type="transmembrane region" description="Helical" evidence="7">
    <location>
        <begin position="336"/>
        <end position="358"/>
    </location>
</feature>
<protein>
    <submittedName>
        <fullName evidence="9">Potassium hydrogen antiporter</fullName>
    </submittedName>
</protein>
<dbReference type="EMBL" id="WTPW01000046">
    <property type="protein sequence ID" value="KAF0554851.1"/>
    <property type="molecule type" value="Genomic_DNA"/>
</dbReference>
<dbReference type="Pfam" id="PF00999">
    <property type="entry name" value="Na_H_Exchanger"/>
    <property type="match status" value="1"/>
</dbReference>
<dbReference type="GO" id="GO:1902600">
    <property type="term" value="P:proton transmembrane transport"/>
    <property type="evidence" value="ECO:0007669"/>
    <property type="project" value="InterPro"/>
</dbReference>
<feature type="transmembrane region" description="Helical" evidence="7">
    <location>
        <begin position="309"/>
        <end position="330"/>
    </location>
</feature>
<feature type="transmembrane region" description="Helical" evidence="7">
    <location>
        <begin position="401"/>
        <end position="423"/>
    </location>
</feature>
<accession>A0A8H4EUD3</accession>
<feature type="transmembrane region" description="Helical" evidence="7">
    <location>
        <begin position="56"/>
        <end position="78"/>
    </location>
</feature>
<feature type="domain" description="Cation/H+ exchanger transmembrane" evidence="8">
    <location>
        <begin position="33"/>
        <end position="421"/>
    </location>
</feature>
<evidence type="ECO:0000256" key="3">
    <source>
        <dbReference type="ARBA" id="ARBA00022692"/>
    </source>
</evidence>
<dbReference type="InterPro" id="IPR050794">
    <property type="entry name" value="CPA2_transporter"/>
</dbReference>
<gene>
    <name evidence="9" type="ORF">F8M41_018480</name>
</gene>
<keyword evidence="5" id="KW-0406">Ion transport</keyword>
<keyword evidence="3 7" id="KW-0812">Transmembrane</keyword>
<dbReference type="GO" id="GO:0015297">
    <property type="term" value="F:antiporter activity"/>
    <property type="evidence" value="ECO:0007669"/>
    <property type="project" value="InterPro"/>
</dbReference>
<feature type="transmembrane region" description="Helical" evidence="7">
    <location>
        <begin position="283"/>
        <end position="302"/>
    </location>
</feature>
<evidence type="ECO:0000256" key="1">
    <source>
        <dbReference type="ARBA" id="ARBA00004141"/>
    </source>
</evidence>
<evidence type="ECO:0000256" key="7">
    <source>
        <dbReference type="SAM" id="Phobius"/>
    </source>
</evidence>
<feature type="transmembrane region" description="Helical" evidence="7">
    <location>
        <begin position="257"/>
        <end position="277"/>
    </location>
</feature>
<dbReference type="PANTHER" id="PTHR32468">
    <property type="entry name" value="CATION/H + ANTIPORTER"/>
    <property type="match status" value="1"/>
</dbReference>
<keyword evidence="6 7" id="KW-0472">Membrane</keyword>
<dbReference type="InterPro" id="IPR038770">
    <property type="entry name" value="Na+/solute_symporter_sf"/>
</dbReference>
<organism evidence="9 10">
    <name type="scientific">Gigaspora margarita</name>
    <dbReference type="NCBI Taxonomy" id="4874"/>
    <lineage>
        <taxon>Eukaryota</taxon>
        <taxon>Fungi</taxon>
        <taxon>Fungi incertae sedis</taxon>
        <taxon>Mucoromycota</taxon>
        <taxon>Glomeromycotina</taxon>
        <taxon>Glomeromycetes</taxon>
        <taxon>Diversisporales</taxon>
        <taxon>Gigasporaceae</taxon>
        <taxon>Gigaspora</taxon>
    </lineage>
</organism>
<dbReference type="GO" id="GO:0016020">
    <property type="term" value="C:membrane"/>
    <property type="evidence" value="ECO:0007669"/>
    <property type="project" value="UniProtKB-SubCell"/>
</dbReference>
<feature type="transmembrane region" description="Helical" evidence="7">
    <location>
        <begin position="218"/>
        <end position="245"/>
    </location>
</feature>
<sequence length="904" mass="99360">MTNEQSSIVSGHKPTDVNPDDPLTLVIIQIVLIVIFTRVLNVALSRFRQPRVISEVIGGIILGPSVLGHIPGYMSFIFPPQSLTYLNLLANLGLILFLFIIGVELNPKVLISNAKTALTISAAGICLPFVLGVGVSYGLYQTFNNDSGVPFYSFMLFICVAMSITAFPVLARILSELKLLRTPVGITALTSAVGDDIAAWVLLALVVSIINATSSLTALYTFLLCAAWTLFVGFAIRPILAILIVRTGSNDFGGPSVTMVAITLSLVLISAFVTNIIGVHYIFGAFIMGVIVPHESGFAIGITEKIEDLVSVLFLPIYFALSGLKTQLGLLDDLRIWGWLILVICADMFGKITGATIASRLNKLAWRESLTIGVFMSCKGLVELIVLNIGFDARVINDRVFAIMVTVALIITFTTTPLAMWLYPKEYRRMMERIRDGQVTTSIEPTPGTPWKESRASDDTLIDLSKNKRLLVVLNKIEWLPGMMMLVQLLQPFPLYAKPITPSPRNSVVIPDRSTRPVTDSNNNTPIVVHALRLVELTQRISAVMKFNETEETLLHDPIMNVFRMFGQLNFVNIKANLTVVAFHDFVKEVVENTRKTSSDLVIIPWDGAGAVMHDESFEGIIGPRGKLLKARERKETSPQISNFVQGVFSEVHTNVGSFVDRGFGVKTSQQGVAQNLTIHVFLPFFGSIDDREALIFVIKLLEHPHITVSVARIMTDDDQTNNVQEGMQPIQGRIESIQESAVATNSHFGTDDDDVDVSLKTPKRPPLVHAVSTSSVQVLTQGDKKEPDSVDSSILSYYFSLKNGLLSNNDRISYTEFATTTPLATAIRLAKEKVNNGKDLIVLGRRRTATSVYKDEFLKLGKSYGNETRKCLGIVAEAFMVSEVEASILVLQGKNDVRKTVAI</sequence>
<feature type="transmembrane region" description="Helical" evidence="7">
    <location>
        <begin position="84"/>
        <end position="105"/>
    </location>
</feature>
<evidence type="ECO:0000256" key="6">
    <source>
        <dbReference type="ARBA" id="ARBA00023136"/>
    </source>
</evidence>
<comment type="caution">
    <text evidence="9">The sequence shown here is derived from an EMBL/GenBank/DDBJ whole genome shotgun (WGS) entry which is preliminary data.</text>
</comment>
<keyword evidence="2" id="KW-0813">Transport</keyword>
<keyword evidence="10" id="KW-1185">Reference proteome</keyword>
<feature type="transmembrane region" description="Helical" evidence="7">
    <location>
        <begin position="186"/>
        <end position="212"/>
    </location>
</feature>